<organism evidence="1">
    <name type="scientific">Guadeloupe mosquito mononega-like virus</name>
    <dbReference type="NCBI Taxonomy" id="2607732"/>
    <lineage>
        <taxon>Viruses</taxon>
        <taxon>Riboviria</taxon>
        <taxon>Orthornavirae</taxon>
        <taxon>Negarnaviricota</taxon>
        <taxon>Haploviricotina</taxon>
        <taxon>Monjiviricetes</taxon>
        <taxon>Mononegavirales</taxon>
    </lineage>
</organism>
<dbReference type="EMBL" id="MN053736">
    <property type="protein sequence ID" value="QEM39176.1"/>
    <property type="molecule type" value="Viral_cRNA"/>
</dbReference>
<gene>
    <name evidence="1" type="primary">orf5</name>
</gene>
<reference evidence="1" key="1">
    <citation type="journal article" date="2019" name="Microbiome">
        <title>Stable distinct core eukaryotic viromes in different mosquito species from Guadeloupe, using single mosquito viral metagenomics.</title>
        <authorList>
            <person name="Shi C."/>
            <person name="Beller L."/>
            <person name="Deboutte W."/>
            <person name="Yinda K.C."/>
            <person name="Delang L."/>
            <person name="Vega-Rua A."/>
            <person name="Failloux A.B."/>
            <person name="Matthijnssens J."/>
        </authorList>
    </citation>
    <scope>NUCLEOTIDE SEQUENCE</scope>
    <source>
        <strain evidence="1">Ab-AAF-1-3/2</strain>
    </source>
</reference>
<evidence type="ECO:0000313" key="1">
    <source>
        <dbReference type="EMBL" id="QEM39176.1"/>
    </source>
</evidence>
<name>A0A5C1K3B1_9MONO</name>
<proteinExistence type="predicted"/>
<accession>A0A5C1K3B1</accession>
<protein>
    <submittedName>
        <fullName evidence="1">Uncharacterized protein</fullName>
    </submittedName>
</protein>
<sequence>MESNIVCPCCGTRLKLVAVIGGGPPCHLQCQICGQLFIVVTK</sequence>